<dbReference type="InterPro" id="IPR006171">
    <property type="entry name" value="TOPRIM_dom"/>
</dbReference>
<evidence type="ECO:0000256" key="9">
    <source>
        <dbReference type="ARBA" id="ARBA00030003"/>
    </source>
</evidence>
<reference evidence="15" key="1">
    <citation type="submission" date="2019-09" db="EMBL/GenBank/DDBJ databases">
        <authorList>
            <consortium name="PulseNet: The National Subtyping Network for Foodborne Disease Surveillance"/>
            <person name="Tarr C.L."/>
            <person name="Trees E."/>
            <person name="Katz L.S."/>
            <person name="Carleton-Romer H.A."/>
            <person name="Stroika S."/>
            <person name="Kucerova Z."/>
            <person name="Roache K.F."/>
            <person name="Sabol A.L."/>
            <person name="Besser J."/>
            <person name="Gerner-Smidt P."/>
        </authorList>
    </citation>
    <scope>NUCLEOTIDE SEQUENCE</scope>
    <source>
        <strain evidence="15">PNUSAS101199</strain>
    </source>
</reference>
<dbReference type="Gene3D" id="3.40.50.140">
    <property type="match status" value="1"/>
</dbReference>
<dbReference type="GO" id="GO:0006265">
    <property type="term" value="P:DNA topological change"/>
    <property type="evidence" value="ECO:0007669"/>
    <property type="project" value="InterPro"/>
</dbReference>
<feature type="domain" description="Topo IA-type catalytic" evidence="14">
    <location>
        <begin position="169"/>
        <end position="615"/>
    </location>
</feature>
<dbReference type="InterPro" id="IPR013497">
    <property type="entry name" value="Topo_IA_cen"/>
</dbReference>
<comment type="similarity">
    <text evidence="2">Belongs to the type IA topoisomerase family.</text>
</comment>
<evidence type="ECO:0000256" key="3">
    <source>
        <dbReference type="ARBA" id="ARBA00012891"/>
    </source>
</evidence>
<dbReference type="GO" id="GO:0003917">
    <property type="term" value="F:DNA topoisomerase type I (single strand cut, ATP-independent) activity"/>
    <property type="evidence" value="ECO:0007669"/>
    <property type="project" value="UniProtKB-EC"/>
</dbReference>
<dbReference type="GO" id="GO:0006310">
    <property type="term" value="P:DNA recombination"/>
    <property type="evidence" value="ECO:0007669"/>
    <property type="project" value="TreeGrafter"/>
</dbReference>
<dbReference type="SMART" id="SM00437">
    <property type="entry name" value="TOP1Ac"/>
    <property type="match status" value="1"/>
</dbReference>
<dbReference type="PANTHER" id="PTHR11390:SF21">
    <property type="entry name" value="DNA TOPOISOMERASE 3-ALPHA"/>
    <property type="match status" value="1"/>
</dbReference>
<dbReference type="PRINTS" id="PR00417">
    <property type="entry name" value="PRTPISMRASEI"/>
</dbReference>
<proteinExistence type="inferred from homology"/>
<dbReference type="Gene3D" id="1.10.460.10">
    <property type="entry name" value="Topoisomerase I, domain 2"/>
    <property type="match status" value="1"/>
</dbReference>
<evidence type="ECO:0000256" key="6">
    <source>
        <dbReference type="ARBA" id="ARBA00023029"/>
    </source>
</evidence>
<evidence type="ECO:0000256" key="7">
    <source>
        <dbReference type="ARBA" id="ARBA00023125"/>
    </source>
</evidence>
<dbReference type="CDD" id="cd03362">
    <property type="entry name" value="TOPRIM_TopoIA_TopoIII"/>
    <property type="match status" value="1"/>
</dbReference>
<evidence type="ECO:0000256" key="5">
    <source>
        <dbReference type="ARBA" id="ARBA00022842"/>
    </source>
</evidence>
<dbReference type="Gene3D" id="2.70.20.10">
    <property type="entry name" value="Topoisomerase I, domain 3"/>
    <property type="match status" value="1"/>
</dbReference>
<dbReference type="InterPro" id="IPR034144">
    <property type="entry name" value="TOPRIM_TopoIII"/>
</dbReference>
<dbReference type="SMART" id="SM00493">
    <property type="entry name" value="TOPRIM"/>
    <property type="match status" value="1"/>
</dbReference>
<dbReference type="InterPro" id="IPR023405">
    <property type="entry name" value="Topo_IA_core_domain"/>
</dbReference>
<dbReference type="InterPro" id="IPR000380">
    <property type="entry name" value="Topo_IA"/>
</dbReference>
<evidence type="ECO:0000256" key="11">
    <source>
        <dbReference type="ARBA" id="ARBA00032235"/>
    </source>
</evidence>
<evidence type="ECO:0000256" key="1">
    <source>
        <dbReference type="ARBA" id="ARBA00000213"/>
    </source>
</evidence>
<keyword evidence="7" id="KW-0238">DNA-binding</keyword>
<evidence type="ECO:0000256" key="8">
    <source>
        <dbReference type="ARBA" id="ARBA00023235"/>
    </source>
</evidence>
<gene>
    <name evidence="15" type="ORF">F6X26_23180</name>
</gene>
<keyword evidence="5" id="KW-0460">Magnesium</keyword>
<dbReference type="PROSITE" id="PS50880">
    <property type="entry name" value="TOPRIM"/>
    <property type="match status" value="1"/>
</dbReference>
<dbReference type="EMBL" id="AALAOU010000022">
    <property type="protein sequence ID" value="ECX6661821.1"/>
    <property type="molecule type" value="Genomic_DNA"/>
</dbReference>
<evidence type="ECO:0000256" key="2">
    <source>
        <dbReference type="ARBA" id="ARBA00009446"/>
    </source>
</evidence>
<evidence type="ECO:0000259" key="13">
    <source>
        <dbReference type="PROSITE" id="PS50880"/>
    </source>
</evidence>
<dbReference type="CDD" id="cd00186">
    <property type="entry name" value="TOP1Ac"/>
    <property type="match status" value="1"/>
</dbReference>
<dbReference type="EC" id="5.6.2.1" evidence="3"/>
<keyword evidence="6" id="KW-0799">Topoisomerase</keyword>
<comment type="catalytic activity">
    <reaction evidence="1">
        <text>ATP-independent breakage of single-stranded DNA, followed by passage and rejoining.</text>
        <dbReference type="EC" id="5.6.2.1"/>
    </reaction>
</comment>
<sequence length="621" mass="69046">MGSPPFRASSPDALLFSGATMKLFLCEKPSQGRDIARILGATRRGDGCLIGQDITVTWGFGHLLEMDPPESYDPGYKKWRLSDLPVIPGQWKMSVKPATRKQFTLIRTLLKKASTVVIATDADREGEMIAREILEACKFRGPISRLWLSALDDTSIRRALASLKPGEETESLYQAGLGRARADWLCGMNLTRLYTLLGQNQGLKGVFSVGRVQTPTLRLIVDRDRLINQFIPSDYWTLAVRLIGQSIPFETQWQAPQTACDDDGRCIHLTTLQQAADDIRRTGQACVTATEMKRVKESAPLPFDLGALQQVCSRKWGMGAQQVLDIAQNLYETHKATTYPRTDCGYLPLSMHADAPGIINAMQISVPELKPWLAQCNLQQQSRTWNDNKITAHHAIIPTLQPVDLIKMTEDERRVYYLICRNYIAQFLPLHETDKTQIQLECAGHLLLANGNVVITPGWKTLFSGENSGTDTPHALPRLAKGTVCPVTGMDIRPHKTCPPEHYTEGTLIAAMKNAARFVTNERLKQRLKESAGLGTEATRAGIIETLLKRGYIRKEKRYLLATDSASTLMAMLPDLICDPGMTALWEQALDDVANGKLPLAVFLQRQSVWITKIVEQAGNG</sequence>
<dbReference type="PANTHER" id="PTHR11390">
    <property type="entry name" value="PROKARYOTIC DNA TOPOISOMERASE"/>
    <property type="match status" value="1"/>
</dbReference>
<dbReference type="InterPro" id="IPR005738">
    <property type="entry name" value="TopoIII"/>
</dbReference>
<comment type="caution">
    <text evidence="15">The sequence shown here is derived from an EMBL/GenBank/DDBJ whole genome shotgun (WGS) entry which is preliminary data.</text>
</comment>
<dbReference type="Pfam" id="PF01131">
    <property type="entry name" value="Topoisom_bac"/>
    <property type="match status" value="1"/>
</dbReference>
<dbReference type="PROSITE" id="PS52039">
    <property type="entry name" value="TOPO_IA_2"/>
    <property type="match status" value="1"/>
</dbReference>
<evidence type="ECO:0000256" key="12">
    <source>
        <dbReference type="ARBA" id="ARBA00032877"/>
    </source>
</evidence>
<keyword evidence="8 15" id="KW-0413">Isomerase</keyword>
<dbReference type="InterPro" id="IPR023406">
    <property type="entry name" value="Topo_IA_AS"/>
</dbReference>
<feature type="domain" description="Toprim" evidence="13">
    <location>
        <begin position="21"/>
        <end position="152"/>
    </location>
</feature>
<evidence type="ECO:0000313" key="15">
    <source>
        <dbReference type="EMBL" id="ECX6661821.1"/>
    </source>
</evidence>
<dbReference type="PROSITE" id="PS00396">
    <property type="entry name" value="TOPO_IA_1"/>
    <property type="match status" value="1"/>
</dbReference>
<dbReference type="NCBIfam" id="NF005829">
    <property type="entry name" value="PRK07726.1"/>
    <property type="match status" value="1"/>
</dbReference>
<accession>A0A619I3K1</accession>
<dbReference type="FunFam" id="1.10.290.10:FF:000004">
    <property type="entry name" value="DNA topoisomerase 3"/>
    <property type="match status" value="1"/>
</dbReference>
<name>A0A619I3K1_SALER</name>
<dbReference type="SMART" id="SM00436">
    <property type="entry name" value="TOP1Bc"/>
    <property type="match status" value="1"/>
</dbReference>
<dbReference type="SUPFAM" id="SSF56712">
    <property type="entry name" value="Prokaryotic type I DNA topoisomerase"/>
    <property type="match status" value="1"/>
</dbReference>
<dbReference type="InterPro" id="IPR013824">
    <property type="entry name" value="Topo_IA_cen_sub1"/>
</dbReference>
<evidence type="ECO:0000256" key="4">
    <source>
        <dbReference type="ARBA" id="ARBA00022723"/>
    </source>
</evidence>
<protein>
    <recommendedName>
        <fullName evidence="3">DNA topoisomerase</fullName>
        <ecNumber evidence="3">5.6.2.1</ecNumber>
    </recommendedName>
    <alternativeName>
        <fullName evidence="12">Omega-protein</fullName>
    </alternativeName>
    <alternativeName>
        <fullName evidence="11">Relaxing enzyme</fullName>
    </alternativeName>
    <alternativeName>
        <fullName evidence="9">Swivelase</fullName>
    </alternativeName>
    <alternativeName>
        <fullName evidence="10">Untwisting enzyme</fullName>
    </alternativeName>
</protein>
<dbReference type="GO" id="GO:0043597">
    <property type="term" value="C:cytoplasmic replication fork"/>
    <property type="evidence" value="ECO:0007669"/>
    <property type="project" value="TreeGrafter"/>
</dbReference>
<dbReference type="Gene3D" id="1.10.290.10">
    <property type="entry name" value="Topoisomerase I, domain 4"/>
    <property type="match status" value="1"/>
</dbReference>
<dbReference type="InterPro" id="IPR003602">
    <property type="entry name" value="Topo_IA_DNA-bd_dom"/>
</dbReference>
<evidence type="ECO:0000259" key="14">
    <source>
        <dbReference type="PROSITE" id="PS52039"/>
    </source>
</evidence>
<dbReference type="GO" id="GO:0046872">
    <property type="term" value="F:metal ion binding"/>
    <property type="evidence" value="ECO:0007669"/>
    <property type="project" value="UniProtKB-KW"/>
</dbReference>
<dbReference type="Pfam" id="PF01751">
    <property type="entry name" value="Toprim"/>
    <property type="match status" value="1"/>
</dbReference>
<evidence type="ECO:0000256" key="10">
    <source>
        <dbReference type="ARBA" id="ARBA00031985"/>
    </source>
</evidence>
<dbReference type="GO" id="GO:0006281">
    <property type="term" value="P:DNA repair"/>
    <property type="evidence" value="ECO:0007669"/>
    <property type="project" value="TreeGrafter"/>
</dbReference>
<dbReference type="InterPro" id="IPR003601">
    <property type="entry name" value="Topo_IA_2"/>
</dbReference>
<dbReference type="AlphaFoldDB" id="A0A619I3K1"/>
<organism evidence="15">
    <name type="scientific">Salmonella enterica</name>
    <name type="common">Salmonella choleraesuis</name>
    <dbReference type="NCBI Taxonomy" id="28901"/>
    <lineage>
        <taxon>Bacteria</taxon>
        <taxon>Pseudomonadati</taxon>
        <taxon>Pseudomonadota</taxon>
        <taxon>Gammaproteobacteria</taxon>
        <taxon>Enterobacterales</taxon>
        <taxon>Enterobacteriaceae</taxon>
        <taxon>Salmonella</taxon>
    </lineage>
</organism>
<dbReference type="InterPro" id="IPR013826">
    <property type="entry name" value="Topo_IA_cen_sub3"/>
</dbReference>
<dbReference type="InterPro" id="IPR013825">
    <property type="entry name" value="Topo_IA_cen_sub2"/>
</dbReference>
<dbReference type="NCBIfam" id="TIGR01056">
    <property type="entry name" value="topB"/>
    <property type="match status" value="1"/>
</dbReference>
<dbReference type="GO" id="GO:0003677">
    <property type="term" value="F:DNA binding"/>
    <property type="evidence" value="ECO:0007669"/>
    <property type="project" value="UniProtKB-KW"/>
</dbReference>
<keyword evidence="4" id="KW-0479">Metal-binding</keyword>